<evidence type="ECO:0000256" key="1">
    <source>
        <dbReference type="ARBA" id="ARBA00023239"/>
    </source>
</evidence>
<name>A0A1I2A260_9ACTN</name>
<dbReference type="InterPro" id="IPR000362">
    <property type="entry name" value="Fumarate_lyase_fam"/>
</dbReference>
<dbReference type="PANTHER" id="PTHR43172">
    <property type="entry name" value="ADENYLOSUCCINATE LYASE"/>
    <property type="match status" value="1"/>
</dbReference>
<dbReference type="PRINTS" id="PR00149">
    <property type="entry name" value="FUMRATELYASE"/>
</dbReference>
<dbReference type="InterPro" id="IPR022761">
    <property type="entry name" value="Fumarate_lyase_N"/>
</dbReference>
<dbReference type="PRINTS" id="PR00145">
    <property type="entry name" value="ARGSUCLYASE"/>
</dbReference>
<dbReference type="Pfam" id="PF10397">
    <property type="entry name" value="ADSL_C"/>
    <property type="match status" value="1"/>
</dbReference>
<evidence type="ECO:0000313" key="5">
    <source>
        <dbReference type="Proteomes" id="UP000198716"/>
    </source>
</evidence>
<dbReference type="EMBL" id="FOMZ01000012">
    <property type="protein sequence ID" value="SFE38011.1"/>
    <property type="molecule type" value="Genomic_DNA"/>
</dbReference>
<dbReference type="Proteomes" id="UP000198716">
    <property type="component" value="Unassembled WGS sequence"/>
</dbReference>
<dbReference type="Gene3D" id="1.10.40.30">
    <property type="entry name" value="Fumarase/aspartase (C-terminal domain)"/>
    <property type="match status" value="1"/>
</dbReference>
<comment type="similarity">
    <text evidence="2">Belongs to the class-II fumarase/aspartase family.</text>
</comment>
<protein>
    <submittedName>
        <fullName evidence="4">3-carboxy-cis,cis-muconate cycloisomerase</fullName>
    </submittedName>
</protein>
<dbReference type="GO" id="GO:0016829">
    <property type="term" value="F:lyase activity"/>
    <property type="evidence" value="ECO:0007669"/>
    <property type="project" value="UniProtKB-KW"/>
</dbReference>
<keyword evidence="1" id="KW-0456">Lyase</keyword>
<dbReference type="InterPro" id="IPR008948">
    <property type="entry name" value="L-Aspartase-like"/>
</dbReference>
<dbReference type="PANTHER" id="PTHR43172:SF2">
    <property type="entry name" value="ADENYLOSUCCINATE LYASE C-TERMINAL DOMAIN-CONTAINING PROTEIN"/>
    <property type="match status" value="1"/>
</dbReference>
<dbReference type="GO" id="GO:0016853">
    <property type="term" value="F:isomerase activity"/>
    <property type="evidence" value="ECO:0007669"/>
    <property type="project" value="UniProtKB-KW"/>
</dbReference>
<dbReference type="Gene3D" id="1.20.200.10">
    <property type="entry name" value="Fumarase/aspartase (Central domain)"/>
    <property type="match status" value="1"/>
</dbReference>
<proteinExistence type="inferred from homology"/>
<dbReference type="PROSITE" id="PS00163">
    <property type="entry name" value="FUMARATE_LYASES"/>
    <property type="match status" value="1"/>
</dbReference>
<keyword evidence="4" id="KW-0413">Isomerase</keyword>
<evidence type="ECO:0000256" key="2">
    <source>
        <dbReference type="ARBA" id="ARBA00034772"/>
    </source>
</evidence>
<dbReference type="RefSeq" id="WP_092928495.1">
    <property type="nucleotide sequence ID" value="NZ_FOMZ01000012.1"/>
</dbReference>
<dbReference type="NCBIfam" id="TIGR02426">
    <property type="entry name" value="protocat_pcaB"/>
    <property type="match status" value="1"/>
</dbReference>
<dbReference type="GO" id="GO:0019619">
    <property type="term" value="P:3,4-dihydroxybenzoate catabolic process"/>
    <property type="evidence" value="ECO:0007669"/>
    <property type="project" value="InterPro"/>
</dbReference>
<accession>A0A1I2A260</accession>
<organism evidence="4 5">
    <name type="scientific">Actinopolyspora alba</name>
    <dbReference type="NCBI Taxonomy" id="673379"/>
    <lineage>
        <taxon>Bacteria</taxon>
        <taxon>Bacillati</taxon>
        <taxon>Actinomycetota</taxon>
        <taxon>Actinomycetes</taxon>
        <taxon>Actinopolysporales</taxon>
        <taxon>Actinopolysporaceae</taxon>
        <taxon>Actinopolyspora</taxon>
        <taxon>Actinopolyspora alba group</taxon>
    </lineage>
</organism>
<dbReference type="AlphaFoldDB" id="A0A1I2A260"/>
<dbReference type="InterPro" id="IPR019468">
    <property type="entry name" value="AdenyloSucc_lyase_C"/>
</dbReference>
<dbReference type="Pfam" id="PF00206">
    <property type="entry name" value="Lyase_1"/>
    <property type="match status" value="1"/>
</dbReference>
<evidence type="ECO:0000259" key="3">
    <source>
        <dbReference type="SMART" id="SM00998"/>
    </source>
</evidence>
<dbReference type="InterPro" id="IPR012789">
    <property type="entry name" value="Protocat_PcaB-like"/>
</dbReference>
<evidence type="ECO:0000313" key="4">
    <source>
        <dbReference type="EMBL" id="SFE38011.1"/>
    </source>
</evidence>
<gene>
    <name evidence="4" type="ORF">SAMN04487819_11278</name>
</gene>
<dbReference type="CDD" id="cd01597">
    <property type="entry name" value="pCLME"/>
    <property type="match status" value="1"/>
</dbReference>
<dbReference type="SUPFAM" id="SSF48557">
    <property type="entry name" value="L-aspartase-like"/>
    <property type="match status" value="1"/>
</dbReference>
<sequence>MTRPSSSRSETATGLFTPTFVTEGFDELTAPAAWLRAMLDFEGALVLAQADVGLMPTAVAEEIADRCRRGDDFDVDSTARRAADSATPVIPLVKDLTAGVSAEAAGYVHRGATSQDVVDTAAMLVAREAVRASLRELRVVADECARLAEEHRHTLVTGRTLLQHALPTTFGRKAAGWLVAVIEATEGLAGLWRHRLAVQFGGPVGTLATFGSDGVRVTTALAERLGLAEPVLPWHTDRTRIVDLATSLGTVTGALGNIALDVELAAQTEVGELTEGRSGGSSAMPHKRNPVRAVRVNAAARRAPGLVATLLSAVPQEHERAAGAWQAEWEPFNELLRLTGSAAAVTGEMLGELKVDADRMRSNLELSGGVLLAERISTALAAELGPVRASELVGELSRRVSRDGSTLRAELLADETVRAVLSERDVLELTEPGDYLGSADEFIDRALAAHTRWKETSAGDPGL</sequence>
<feature type="domain" description="Adenylosuccinate lyase C-terminal" evidence="3">
    <location>
        <begin position="368"/>
        <end position="447"/>
    </location>
</feature>
<reference evidence="5" key="1">
    <citation type="submission" date="2016-10" db="EMBL/GenBank/DDBJ databases">
        <authorList>
            <person name="Varghese N."/>
            <person name="Submissions S."/>
        </authorList>
    </citation>
    <scope>NUCLEOTIDE SEQUENCE [LARGE SCALE GENOMIC DNA]</scope>
    <source>
        <strain evidence="5">DSM 45004</strain>
    </source>
</reference>
<dbReference type="InterPro" id="IPR020557">
    <property type="entry name" value="Fumarate_lyase_CS"/>
</dbReference>
<dbReference type="SMART" id="SM00998">
    <property type="entry name" value="ADSL_C"/>
    <property type="match status" value="1"/>
</dbReference>
<keyword evidence="5" id="KW-1185">Reference proteome</keyword>